<feature type="transmembrane region" description="Helical" evidence="8">
    <location>
        <begin position="228"/>
        <end position="248"/>
    </location>
</feature>
<dbReference type="GO" id="GO:0005886">
    <property type="term" value="C:plasma membrane"/>
    <property type="evidence" value="ECO:0007669"/>
    <property type="project" value="UniProtKB-SubCell"/>
</dbReference>
<evidence type="ECO:0000256" key="5">
    <source>
        <dbReference type="ARBA" id="ARBA00022989"/>
    </source>
</evidence>
<keyword evidence="6 8" id="KW-0472">Membrane</keyword>
<feature type="transmembrane region" description="Helical" evidence="8">
    <location>
        <begin position="201"/>
        <end position="222"/>
    </location>
</feature>
<evidence type="ECO:0000256" key="1">
    <source>
        <dbReference type="ARBA" id="ARBA00004651"/>
    </source>
</evidence>
<keyword evidence="3" id="KW-0808">Transferase</keyword>
<keyword evidence="5 8" id="KW-1133">Transmembrane helix</keyword>
<proteinExistence type="inferred from homology"/>
<keyword evidence="2" id="KW-1003">Cell membrane</keyword>
<feature type="transmembrane region" description="Helical" evidence="8">
    <location>
        <begin position="120"/>
        <end position="140"/>
    </location>
</feature>
<dbReference type="GO" id="GO:0016758">
    <property type="term" value="F:hexosyltransferase activity"/>
    <property type="evidence" value="ECO:0007669"/>
    <property type="project" value="InterPro"/>
</dbReference>
<evidence type="ECO:0000256" key="2">
    <source>
        <dbReference type="ARBA" id="ARBA00022475"/>
    </source>
</evidence>
<feature type="transmembrane region" description="Helical" evidence="8">
    <location>
        <begin position="402"/>
        <end position="419"/>
    </location>
</feature>
<evidence type="ECO:0000256" key="4">
    <source>
        <dbReference type="ARBA" id="ARBA00022692"/>
    </source>
</evidence>
<evidence type="ECO:0000313" key="9">
    <source>
        <dbReference type="EMBL" id="PTQ75676.1"/>
    </source>
</evidence>
<feature type="transmembrane region" description="Helical" evidence="8">
    <location>
        <begin position="178"/>
        <end position="194"/>
    </location>
</feature>
<accession>A0A2T5HVR5</accession>
<evidence type="ECO:0000256" key="7">
    <source>
        <dbReference type="ARBA" id="ARBA00024033"/>
    </source>
</evidence>
<evidence type="ECO:0000256" key="8">
    <source>
        <dbReference type="SAM" id="Phobius"/>
    </source>
</evidence>
<feature type="transmembrane region" description="Helical" evidence="8">
    <location>
        <begin position="20"/>
        <end position="40"/>
    </location>
</feature>
<dbReference type="Pfam" id="PF09594">
    <property type="entry name" value="GT87"/>
    <property type="match status" value="1"/>
</dbReference>
<feature type="transmembrane region" description="Helical" evidence="8">
    <location>
        <begin position="335"/>
        <end position="366"/>
    </location>
</feature>
<evidence type="ECO:0000313" key="10">
    <source>
        <dbReference type="Proteomes" id="UP000244077"/>
    </source>
</evidence>
<gene>
    <name evidence="9" type="ORF">C8N42_101215</name>
</gene>
<dbReference type="Proteomes" id="UP000244077">
    <property type="component" value="Unassembled WGS sequence"/>
</dbReference>
<feature type="transmembrane region" description="Helical" evidence="8">
    <location>
        <begin position="152"/>
        <end position="172"/>
    </location>
</feature>
<evidence type="ECO:0000256" key="3">
    <source>
        <dbReference type="ARBA" id="ARBA00022679"/>
    </source>
</evidence>
<dbReference type="InterPro" id="IPR018584">
    <property type="entry name" value="GT87"/>
</dbReference>
<dbReference type="RefSeq" id="WP_107814690.1">
    <property type="nucleotide sequence ID" value="NZ_QAOH01000001.1"/>
</dbReference>
<organism evidence="9 10">
    <name type="scientific">Celeribacter persicus</name>
    <dbReference type="NCBI Taxonomy" id="1651082"/>
    <lineage>
        <taxon>Bacteria</taxon>
        <taxon>Pseudomonadati</taxon>
        <taxon>Pseudomonadota</taxon>
        <taxon>Alphaproteobacteria</taxon>
        <taxon>Rhodobacterales</taxon>
        <taxon>Roseobacteraceae</taxon>
        <taxon>Celeribacter</taxon>
    </lineage>
</organism>
<keyword evidence="10" id="KW-1185">Reference proteome</keyword>
<protein>
    <submittedName>
        <fullName evidence="9">Uncharacterized protein DUF2029</fullName>
    </submittedName>
</protein>
<keyword evidence="4 8" id="KW-0812">Transmembrane</keyword>
<comment type="similarity">
    <text evidence="7">Belongs to the glycosyltransferase 87 family.</text>
</comment>
<feature type="transmembrane region" description="Helical" evidence="8">
    <location>
        <begin position="372"/>
        <end position="390"/>
    </location>
</feature>
<comment type="caution">
    <text evidence="9">The sequence shown here is derived from an EMBL/GenBank/DDBJ whole genome shotgun (WGS) entry which is preliminary data.</text>
</comment>
<sequence length="424" mass="46338">MHLSPDPQRGLAEANHDKIATIFVILIGFLFVYFFAAMFWNQWQPDLSALYMAGKSVAAGHPEAIYAAPPNFFTAGTPTEWVPLAKQIGHADKVILPYLYPPIWAHLMAPLTEVMAPTTFFNIVLVLQLAMLATMPYLGWQIARPEAPSLRQWPPIGTIILAVSAPGLGAIIQNQPQITVTFLTLLGALASLRGRPVTAGLLLALAAAIKLQPALFGLIFLLKGNWRAAIAMTLGGILLLALSLLISGPEAHFAMLARLSEINAMVVYTKVNYSLEILLYQLHQLATGGVIPDGTNVAIPILDAPQWIELLPKLCLLAGAGWLALKRHAMSEPQIWLALSLLIAMFGPLSWGHYFVLALALLPVLFTLTSPPVAWCWVAAFALLFSYPLYSTLLPYNVRFMATLLPPLAMLYPLTLFVLRPSRP</sequence>
<dbReference type="OrthoDB" id="7865847at2"/>
<evidence type="ECO:0000256" key="6">
    <source>
        <dbReference type="ARBA" id="ARBA00023136"/>
    </source>
</evidence>
<dbReference type="EMBL" id="QAOH01000001">
    <property type="protein sequence ID" value="PTQ75676.1"/>
    <property type="molecule type" value="Genomic_DNA"/>
</dbReference>
<comment type="subcellular location">
    <subcellularLocation>
        <location evidence="1">Cell membrane</location>
        <topology evidence="1">Multi-pass membrane protein</topology>
    </subcellularLocation>
</comment>
<dbReference type="AlphaFoldDB" id="A0A2T5HVR5"/>
<name>A0A2T5HVR5_9RHOB</name>
<reference evidence="9 10" key="1">
    <citation type="submission" date="2018-04" db="EMBL/GenBank/DDBJ databases">
        <title>Genomic Encyclopedia of Archaeal and Bacterial Type Strains, Phase II (KMG-II): from individual species to whole genera.</title>
        <authorList>
            <person name="Goeker M."/>
        </authorList>
    </citation>
    <scope>NUCLEOTIDE SEQUENCE [LARGE SCALE GENOMIC DNA]</scope>
    <source>
        <strain evidence="9 10">DSM 100434</strain>
    </source>
</reference>